<gene>
    <name evidence="5" type="ORF">GT019_05020</name>
</gene>
<proteinExistence type="inferred from homology"/>
<comment type="similarity">
    <text evidence="1">Belongs to the NAD(P)-dependent epimerase/dehydratase family.</text>
</comment>
<evidence type="ECO:0000256" key="3">
    <source>
        <dbReference type="ARBA" id="ARBA00023027"/>
    </source>
</evidence>
<dbReference type="SUPFAM" id="SSF51735">
    <property type="entry name" value="NAD(P)-binding Rossmann-fold domains"/>
    <property type="match status" value="1"/>
</dbReference>
<evidence type="ECO:0000259" key="4">
    <source>
        <dbReference type="Pfam" id="PF01370"/>
    </source>
</evidence>
<dbReference type="Pfam" id="PF01370">
    <property type="entry name" value="Epimerase"/>
    <property type="match status" value="1"/>
</dbReference>
<protein>
    <submittedName>
        <fullName evidence="5">NAD-dependent epimerase/dehydratase family protein</fullName>
    </submittedName>
</protein>
<organism evidence="5 6">
    <name type="scientific">Paenibacillus glycinis</name>
    <dbReference type="NCBI Taxonomy" id="2697035"/>
    <lineage>
        <taxon>Bacteria</taxon>
        <taxon>Bacillati</taxon>
        <taxon>Bacillota</taxon>
        <taxon>Bacilli</taxon>
        <taxon>Bacillales</taxon>
        <taxon>Paenibacillaceae</taxon>
        <taxon>Paenibacillus</taxon>
    </lineage>
</organism>
<dbReference type="PANTHER" id="PTHR43103:SF5">
    <property type="entry name" value="4-EPIMERASE, PUTATIVE (AFU_ORTHOLOGUE AFUA_7G00360)-RELATED"/>
    <property type="match status" value="1"/>
</dbReference>
<name>A0ABW9XKR2_9BACL</name>
<dbReference type="PANTHER" id="PTHR43103">
    <property type="entry name" value="NUCLEOSIDE-DIPHOSPHATE-SUGAR EPIMERASE"/>
    <property type="match status" value="1"/>
</dbReference>
<keyword evidence="3" id="KW-0520">NAD</keyword>
<keyword evidence="2" id="KW-0560">Oxidoreductase</keyword>
<comment type="caution">
    <text evidence="5">The sequence shown here is derived from an EMBL/GenBank/DDBJ whole genome shotgun (WGS) entry which is preliminary data.</text>
</comment>
<feature type="domain" description="NAD-dependent epimerase/dehydratase" evidence="4">
    <location>
        <begin position="3"/>
        <end position="168"/>
    </location>
</feature>
<dbReference type="RefSeq" id="WP_161741653.1">
    <property type="nucleotide sequence ID" value="NZ_JAAAMV010000002.1"/>
</dbReference>
<reference evidence="5 6" key="1">
    <citation type="submission" date="2020-01" db="EMBL/GenBank/DDBJ databases">
        <title>Paenibacillus soybeanensis sp. nov. isolated from the nodules of soybean (Glycine max(L.) Merr).</title>
        <authorList>
            <person name="Wang H."/>
        </authorList>
    </citation>
    <scope>NUCLEOTIDE SEQUENCE [LARGE SCALE GENOMIC DNA]</scope>
    <source>
        <strain evidence="5 6">T1</strain>
    </source>
</reference>
<sequence>MHILITGASGFIGKKLVSRLSGDHTVICLSRTAFEANAAFVQGAFDRPEDLRGLDDRAIELCIHLGAVTGGCSEEEGLDVNVLGTRRLYRYLLDRGCRRFVTASSIAAVGSLDDAFVPRSLPISDDHPCLATDAYGLSKAMVEELTRYFQRKEPEAEFVNLRFGAVASDDWAPSPVDLTAPMSVPFVVLAHVHAGDVVEGIVRVVEAPARAGARNYNLVGPDISSDIPAREALEALLGRTDGFDYYDEPGNAYKPLYAMDRFKADYGFAPARPTGFRTTGR</sequence>
<dbReference type="InterPro" id="IPR036291">
    <property type="entry name" value="NAD(P)-bd_dom_sf"/>
</dbReference>
<evidence type="ECO:0000256" key="2">
    <source>
        <dbReference type="ARBA" id="ARBA00023002"/>
    </source>
</evidence>
<evidence type="ECO:0000256" key="1">
    <source>
        <dbReference type="ARBA" id="ARBA00007637"/>
    </source>
</evidence>
<dbReference type="EMBL" id="JAAAMV010000002">
    <property type="protein sequence ID" value="NBD23224.1"/>
    <property type="molecule type" value="Genomic_DNA"/>
</dbReference>
<evidence type="ECO:0000313" key="5">
    <source>
        <dbReference type="EMBL" id="NBD23224.1"/>
    </source>
</evidence>
<evidence type="ECO:0000313" key="6">
    <source>
        <dbReference type="Proteomes" id="UP000665561"/>
    </source>
</evidence>
<dbReference type="InterPro" id="IPR001509">
    <property type="entry name" value="Epimerase_deHydtase"/>
</dbReference>
<accession>A0ABW9XKR2</accession>
<dbReference type="Gene3D" id="3.40.50.720">
    <property type="entry name" value="NAD(P)-binding Rossmann-like Domain"/>
    <property type="match status" value="1"/>
</dbReference>
<keyword evidence="6" id="KW-1185">Reference proteome</keyword>
<dbReference type="Proteomes" id="UP000665561">
    <property type="component" value="Unassembled WGS sequence"/>
</dbReference>